<proteinExistence type="predicted"/>
<dbReference type="OrthoDB" id="6722453at2759"/>
<feature type="region of interest" description="Disordered" evidence="1">
    <location>
        <begin position="1"/>
        <end position="24"/>
    </location>
</feature>
<dbReference type="Gene3D" id="1.10.287.70">
    <property type="match status" value="1"/>
</dbReference>
<feature type="transmembrane region" description="Helical" evidence="2">
    <location>
        <begin position="33"/>
        <end position="54"/>
    </location>
</feature>
<evidence type="ECO:0000313" key="4">
    <source>
        <dbReference type="Proteomes" id="UP000678393"/>
    </source>
</evidence>
<keyword evidence="2" id="KW-0472">Membrane</keyword>
<comment type="caution">
    <text evidence="3">The sequence shown here is derived from an EMBL/GenBank/DDBJ whole genome shotgun (WGS) entry which is preliminary data.</text>
</comment>
<gene>
    <name evidence="3" type="ORF">CUNI_LOCUS3282</name>
</gene>
<organism evidence="3 4">
    <name type="scientific">Candidula unifasciata</name>
    <dbReference type="NCBI Taxonomy" id="100452"/>
    <lineage>
        <taxon>Eukaryota</taxon>
        <taxon>Metazoa</taxon>
        <taxon>Spiralia</taxon>
        <taxon>Lophotrochozoa</taxon>
        <taxon>Mollusca</taxon>
        <taxon>Gastropoda</taxon>
        <taxon>Heterobranchia</taxon>
        <taxon>Euthyneura</taxon>
        <taxon>Panpulmonata</taxon>
        <taxon>Eupulmonata</taxon>
        <taxon>Stylommatophora</taxon>
        <taxon>Helicina</taxon>
        <taxon>Helicoidea</taxon>
        <taxon>Geomitridae</taxon>
        <taxon>Candidula</taxon>
    </lineage>
</organism>
<dbReference type="Proteomes" id="UP000678393">
    <property type="component" value="Unassembled WGS sequence"/>
</dbReference>
<keyword evidence="2" id="KW-0812">Transmembrane</keyword>
<name>A0A8S3YLJ0_9EUPU</name>
<dbReference type="EMBL" id="CAJHNH020000445">
    <property type="protein sequence ID" value="CAG5117724.1"/>
    <property type="molecule type" value="Genomic_DNA"/>
</dbReference>
<keyword evidence="2" id="KW-1133">Transmembrane helix</keyword>
<keyword evidence="4" id="KW-1185">Reference proteome</keyword>
<sequence>MVKEMSSETTPITGAEPEATSNNPCIRRSNLRLLILTVLYLLFLVIGAAVFAAIEGPRESALVEHMQNVRSAFYSKHKDCIS</sequence>
<reference evidence="3" key="1">
    <citation type="submission" date="2021-04" db="EMBL/GenBank/DDBJ databases">
        <authorList>
            <consortium name="Molecular Ecology Group"/>
        </authorList>
    </citation>
    <scope>NUCLEOTIDE SEQUENCE</scope>
</reference>
<protein>
    <submittedName>
        <fullName evidence="3">Uncharacterized protein</fullName>
    </submittedName>
</protein>
<evidence type="ECO:0000313" key="3">
    <source>
        <dbReference type="EMBL" id="CAG5117724.1"/>
    </source>
</evidence>
<feature type="non-terminal residue" evidence="3">
    <location>
        <position position="82"/>
    </location>
</feature>
<dbReference type="AlphaFoldDB" id="A0A8S3YLJ0"/>
<evidence type="ECO:0000256" key="2">
    <source>
        <dbReference type="SAM" id="Phobius"/>
    </source>
</evidence>
<evidence type="ECO:0000256" key="1">
    <source>
        <dbReference type="SAM" id="MobiDB-lite"/>
    </source>
</evidence>
<accession>A0A8S3YLJ0</accession>